<organism evidence="2 3">
    <name type="scientific">Reticulibacter mediterranei</name>
    <dbReference type="NCBI Taxonomy" id="2778369"/>
    <lineage>
        <taxon>Bacteria</taxon>
        <taxon>Bacillati</taxon>
        <taxon>Chloroflexota</taxon>
        <taxon>Ktedonobacteria</taxon>
        <taxon>Ktedonobacterales</taxon>
        <taxon>Reticulibacteraceae</taxon>
        <taxon>Reticulibacter</taxon>
    </lineage>
</organism>
<dbReference type="RefSeq" id="WP_220207612.1">
    <property type="nucleotide sequence ID" value="NZ_BNJK01000001.1"/>
</dbReference>
<keyword evidence="3" id="KW-1185">Reference proteome</keyword>
<proteinExistence type="predicted"/>
<dbReference type="Gene3D" id="2.60.120.560">
    <property type="entry name" value="Exo-inulinase, domain 1"/>
    <property type="match status" value="1"/>
</dbReference>
<keyword evidence="1" id="KW-0472">Membrane</keyword>
<evidence type="ECO:0000313" key="2">
    <source>
        <dbReference type="EMBL" id="GHO97024.1"/>
    </source>
</evidence>
<comment type="caution">
    <text evidence="2">The sequence shown here is derived from an EMBL/GenBank/DDBJ whole genome shotgun (WGS) entry which is preliminary data.</text>
</comment>
<evidence type="ECO:0000313" key="3">
    <source>
        <dbReference type="Proteomes" id="UP000597444"/>
    </source>
</evidence>
<accession>A0A8J3ISE2</accession>
<dbReference type="Proteomes" id="UP000597444">
    <property type="component" value="Unassembled WGS sequence"/>
</dbReference>
<keyword evidence="1" id="KW-0812">Transmembrane</keyword>
<gene>
    <name evidence="2" type="ORF">KSF_070720</name>
</gene>
<reference evidence="2" key="1">
    <citation type="submission" date="2020-10" db="EMBL/GenBank/DDBJ databases">
        <title>Taxonomic study of unclassified bacteria belonging to the class Ktedonobacteria.</title>
        <authorList>
            <person name="Yabe S."/>
            <person name="Wang C.M."/>
            <person name="Zheng Y."/>
            <person name="Sakai Y."/>
            <person name="Cavaletti L."/>
            <person name="Monciardini P."/>
            <person name="Donadio S."/>
        </authorList>
    </citation>
    <scope>NUCLEOTIDE SEQUENCE</scope>
    <source>
        <strain evidence="2">ID150040</strain>
    </source>
</reference>
<sequence length="272" mass="28966">MQRHNIQTREGNIHARLFGGAAVVLVVIGGLIAGLFAGSIQRALMAPAVMAVKTPQAAQSTQAMPTTTAVMPVMGMQMLAEDTFKRADGLHWGTATDNRMWEGDANQRPVFSIIGNTGQIANGNGTFNALLGPNKDNVEVLLQGSVNHFAANGQSNLGVVLRWGDANNWYKALIDNANLTILKRANGQGAVLSSVPFKSQDNTPYSLRFRAVGATLYAKAWLSNMPEPTNWMLTATDTALPTGQAGVRVLVQSDTVIKITLFQATAASATTM</sequence>
<name>A0A8J3ISE2_9CHLR</name>
<dbReference type="EMBL" id="BNJK01000001">
    <property type="protein sequence ID" value="GHO97024.1"/>
    <property type="molecule type" value="Genomic_DNA"/>
</dbReference>
<feature type="transmembrane region" description="Helical" evidence="1">
    <location>
        <begin position="21"/>
        <end position="40"/>
    </location>
</feature>
<protein>
    <submittedName>
        <fullName evidence="2">Uncharacterized protein</fullName>
    </submittedName>
</protein>
<keyword evidence="1" id="KW-1133">Transmembrane helix</keyword>
<evidence type="ECO:0000256" key="1">
    <source>
        <dbReference type="SAM" id="Phobius"/>
    </source>
</evidence>
<dbReference type="AlphaFoldDB" id="A0A8J3ISE2"/>